<accession>A0ABV1AC20</accession>
<evidence type="ECO:0000256" key="1">
    <source>
        <dbReference type="SAM" id="MobiDB-lite"/>
    </source>
</evidence>
<name>A0ABV1AC20_9TELE</name>
<dbReference type="EMBL" id="JAHRIP010086943">
    <property type="protein sequence ID" value="MEQ2315617.1"/>
    <property type="molecule type" value="Genomic_DNA"/>
</dbReference>
<reference evidence="2 3" key="1">
    <citation type="submission" date="2021-06" db="EMBL/GenBank/DDBJ databases">
        <authorList>
            <person name="Palmer J.M."/>
        </authorList>
    </citation>
    <scope>NUCLEOTIDE SEQUENCE [LARGE SCALE GENOMIC DNA]</scope>
    <source>
        <strain evidence="2 3">AS_MEX2019</strain>
        <tissue evidence="2">Muscle</tissue>
    </source>
</reference>
<sequence length="126" mass="13831">MASSKGDQVSVRNAFMRFRGEMEGGAFGKCRWITKRAFTLEEFQVVLVKRYPCTPPNPPPHVLLPPPPSPPNNPSSPHSICFLPPPLRLHITVLVVGMERLRSSVPLAHDRACGRSVCGMLCKSAA</sequence>
<evidence type="ECO:0000313" key="3">
    <source>
        <dbReference type="Proteomes" id="UP001469553"/>
    </source>
</evidence>
<dbReference type="Proteomes" id="UP001469553">
    <property type="component" value="Unassembled WGS sequence"/>
</dbReference>
<comment type="caution">
    <text evidence="2">The sequence shown here is derived from an EMBL/GenBank/DDBJ whole genome shotgun (WGS) entry which is preliminary data.</text>
</comment>
<feature type="region of interest" description="Disordered" evidence="1">
    <location>
        <begin position="58"/>
        <end position="77"/>
    </location>
</feature>
<gene>
    <name evidence="2" type="ORF">AMECASPLE_024295</name>
</gene>
<proteinExistence type="predicted"/>
<feature type="compositionally biased region" description="Pro residues" evidence="1">
    <location>
        <begin position="58"/>
        <end position="74"/>
    </location>
</feature>
<evidence type="ECO:0000313" key="2">
    <source>
        <dbReference type="EMBL" id="MEQ2315617.1"/>
    </source>
</evidence>
<protein>
    <submittedName>
        <fullName evidence="2">Uncharacterized protein</fullName>
    </submittedName>
</protein>
<organism evidence="2 3">
    <name type="scientific">Ameca splendens</name>
    <dbReference type="NCBI Taxonomy" id="208324"/>
    <lineage>
        <taxon>Eukaryota</taxon>
        <taxon>Metazoa</taxon>
        <taxon>Chordata</taxon>
        <taxon>Craniata</taxon>
        <taxon>Vertebrata</taxon>
        <taxon>Euteleostomi</taxon>
        <taxon>Actinopterygii</taxon>
        <taxon>Neopterygii</taxon>
        <taxon>Teleostei</taxon>
        <taxon>Neoteleostei</taxon>
        <taxon>Acanthomorphata</taxon>
        <taxon>Ovalentaria</taxon>
        <taxon>Atherinomorphae</taxon>
        <taxon>Cyprinodontiformes</taxon>
        <taxon>Goodeidae</taxon>
        <taxon>Ameca</taxon>
    </lineage>
</organism>
<keyword evidence="3" id="KW-1185">Reference proteome</keyword>